<dbReference type="Pfam" id="PF12804">
    <property type="entry name" value="NTP_transf_3"/>
    <property type="match status" value="1"/>
</dbReference>
<organism evidence="2 3">
    <name type="scientific">Phytohabitans rumicis</name>
    <dbReference type="NCBI Taxonomy" id="1076125"/>
    <lineage>
        <taxon>Bacteria</taxon>
        <taxon>Bacillati</taxon>
        <taxon>Actinomycetota</taxon>
        <taxon>Actinomycetes</taxon>
        <taxon>Micromonosporales</taxon>
        <taxon>Micromonosporaceae</taxon>
    </lineage>
</organism>
<protein>
    <submittedName>
        <fullName evidence="2">Glucose-1-phosphate cytidylyltransferase</fullName>
    </submittedName>
</protein>
<dbReference type="AlphaFoldDB" id="A0A6V8KPU6"/>
<dbReference type="GO" id="GO:0047343">
    <property type="term" value="F:glucose-1-phosphate cytidylyltransferase activity"/>
    <property type="evidence" value="ECO:0007669"/>
    <property type="project" value="InterPro"/>
</dbReference>
<feature type="domain" description="MobA-like NTP transferase" evidence="1">
    <location>
        <begin position="8"/>
        <end position="138"/>
    </location>
</feature>
<dbReference type="EMBL" id="BLPG01000001">
    <property type="protein sequence ID" value="GFJ87203.1"/>
    <property type="molecule type" value="Genomic_DNA"/>
</dbReference>
<dbReference type="PANTHER" id="PTHR47183:SF3">
    <property type="entry name" value="TRANSFERASE"/>
    <property type="match status" value="1"/>
</dbReference>
<dbReference type="InterPro" id="IPR029044">
    <property type="entry name" value="Nucleotide-diphossugar_trans"/>
</dbReference>
<evidence type="ECO:0000259" key="1">
    <source>
        <dbReference type="Pfam" id="PF12804"/>
    </source>
</evidence>
<sequence length="249" mass="27774">MSGSMKVVLFCGGQGLRMRGDGMVVPKPMVTIGGRPLLWHVMRYYAHYGHTDFILCLGHGADELTDYFGRAGGRSWHITMVDTGLQASIGERLMQVAEHVRGEDVFLANYADTLTDAPLSAMVEGFRRSDAAVGLLAVRPSSSHHVIQMGPDGMVSRVDDAGVLHHWENGGYFIMRQQIFDELRPGQDLVPHALNRLAAHGRVLAHRHHGFFRGVDTAKDRIELDHAYRQGRRPWMVWESQLEPAAVAR</sequence>
<proteinExistence type="predicted"/>
<dbReference type="InterPro" id="IPR025877">
    <property type="entry name" value="MobA-like_NTP_Trfase"/>
</dbReference>
<dbReference type="InterPro" id="IPR013446">
    <property type="entry name" value="G1P_cyt_trans-like"/>
</dbReference>
<dbReference type="SUPFAM" id="SSF53448">
    <property type="entry name" value="Nucleotide-diphospho-sugar transferases"/>
    <property type="match status" value="1"/>
</dbReference>
<name>A0A6V8KPU6_9ACTN</name>
<reference evidence="2 3" key="1">
    <citation type="submission" date="2020-03" db="EMBL/GenBank/DDBJ databases">
        <title>Whole genome shotgun sequence of Phytohabitans rumicis NBRC 108638.</title>
        <authorList>
            <person name="Komaki H."/>
            <person name="Tamura T."/>
        </authorList>
    </citation>
    <scope>NUCLEOTIDE SEQUENCE [LARGE SCALE GENOMIC DNA]</scope>
    <source>
        <strain evidence="2 3">NBRC 108638</strain>
    </source>
</reference>
<gene>
    <name evidence="2" type="ORF">Prum_008450</name>
</gene>
<reference evidence="2 3" key="2">
    <citation type="submission" date="2020-03" db="EMBL/GenBank/DDBJ databases">
        <authorList>
            <person name="Ichikawa N."/>
            <person name="Kimura A."/>
            <person name="Kitahashi Y."/>
            <person name="Uohara A."/>
        </authorList>
    </citation>
    <scope>NUCLEOTIDE SEQUENCE [LARGE SCALE GENOMIC DNA]</scope>
    <source>
        <strain evidence="2 3">NBRC 108638</strain>
    </source>
</reference>
<comment type="caution">
    <text evidence="2">The sequence shown here is derived from an EMBL/GenBank/DDBJ whole genome shotgun (WGS) entry which is preliminary data.</text>
</comment>
<evidence type="ECO:0000313" key="3">
    <source>
        <dbReference type="Proteomes" id="UP000482960"/>
    </source>
</evidence>
<dbReference type="Proteomes" id="UP000482960">
    <property type="component" value="Unassembled WGS sequence"/>
</dbReference>
<dbReference type="Gene3D" id="3.90.550.10">
    <property type="entry name" value="Spore Coat Polysaccharide Biosynthesis Protein SpsA, Chain A"/>
    <property type="match status" value="1"/>
</dbReference>
<keyword evidence="2" id="KW-0548">Nucleotidyltransferase</keyword>
<evidence type="ECO:0000313" key="2">
    <source>
        <dbReference type="EMBL" id="GFJ87203.1"/>
    </source>
</evidence>
<accession>A0A6V8KPU6</accession>
<dbReference type="PANTHER" id="PTHR47183">
    <property type="entry name" value="GLUCOSE-1-PHOSPHATE CYTIDYLYLTRANSFERASE-RELATED"/>
    <property type="match status" value="1"/>
</dbReference>
<dbReference type="RefSeq" id="WP_246277630.1">
    <property type="nucleotide sequence ID" value="NZ_BAABJB010000016.1"/>
</dbReference>
<keyword evidence="2" id="KW-0808">Transferase</keyword>
<keyword evidence="3" id="KW-1185">Reference proteome</keyword>